<protein>
    <recommendedName>
        <fullName evidence="2">Condensin complex subunit 1 C-terminal domain-containing protein</fullName>
    </recommendedName>
</protein>
<accession>X1A5F6</accession>
<comment type="caution">
    <text evidence="1">The sequence shown here is derived from an EMBL/GenBank/DDBJ whole genome shotgun (WGS) entry which is preliminary data.</text>
</comment>
<dbReference type="SUPFAM" id="SSF48371">
    <property type="entry name" value="ARM repeat"/>
    <property type="match status" value="1"/>
</dbReference>
<reference evidence="1" key="1">
    <citation type="journal article" date="2014" name="Front. Microbiol.">
        <title>High frequency of phylogenetically diverse reductive dehalogenase-homologous genes in deep subseafloor sedimentary metagenomes.</title>
        <authorList>
            <person name="Kawai M."/>
            <person name="Futagami T."/>
            <person name="Toyoda A."/>
            <person name="Takaki Y."/>
            <person name="Nishi S."/>
            <person name="Hori S."/>
            <person name="Arai W."/>
            <person name="Tsubouchi T."/>
            <person name="Morono Y."/>
            <person name="Uchiyama I."/>
            <person name="Ito T."/>
            <person name="Fujiyama A."/>
            <person name="Inagaki F."/>
            <person name="Takami H."/>
        </authorList>
    </citation>
    <scope>NUCLEOTIDE SEQUENCE</scope>
    <source>
        <strain evidence="1">Expedition CK06-06</strain>
    </source>
</reference>
<dbReference type="Gene3D" id="1.25.10.10">
    <property type="entry name" value="Leucine-rich Repeat Variant"/>
    <property type="match status" value="1"/>
</dbReference>
<sequence length="191" mass="21585">MLIRIMNFQELKDNYLKETVPENKIDMINSFSNLIDKNNLSFFATQYKNESDGKVRAKIIETIANNVPETSSPILIEALTDNFIAARKIAVNMLGKIKFLSALEPLLEMLSNPSLEIKDEVIKSIVNIGKLGDVSGIINNFDEGNIYAKRVIPIILGKIQCDESTSYLKELVHKNDPEVRRNTVQALEKIF</sequence>
<dbReference type="Pfam" id="PF13646">
    <property type="entry name" value="HEAT_2"/>
    <property type="match status" value="1"/>
</dbReference>
<name>X1A5F6_9ZZZZ</name>
<evidence type="ECO:0008006" key="2">
    <source>
        <dbReference type="Google" id="ProtNLM"/>
    </source>
</evidence>
<organism evidence="1">
    <name type="scientific">marine sediment metagenome</name>
    <dbReference type="NCBI Taxonomy" id="412755"/>
    <lineage>
        <taxon>unclassified sequences</taxon>
        <taxon>metagenomes</taxon>
        <taxon>ecological metagenomes</taxon>
    </lineage>
</organism>
<gene>
    <name evidence="1" type="ORF">S01H4_27518</name>
</gene>
<feature type="non-terminal residue" evidence="1">
    <location>
        <position position="191"/>
    </location>
</feature>
<dbReference type="InterPro" id="IPR011989">
    <property type="entry name" value="ARM-like"/>
</dbReference>
<dbReference type="InterPro" id="IPR016024">
    <property type="entry name" value="ARM-type_fold"/>
</dbReference>
<dbReference type="AlphaFoldDB" id="X1A5F6"/>
<proteinExistence type="predicted"/>
<evidence type="ECO:0000313" key="1">
    <source>
        <dbReference type="EMBL" id="GAG77395.1"/>
    </source>
</evidence>
<dbReference type="EMBL" id="BART01013466">
    <property type="protein sequence ID" value="GAG77395.1"/>
    <property type="molecule type" value="Genomic_DNA"/>
</dbReference>